<proteinExistence type="predicted"/>
<organism evidence="1">
    <name type="scientific">Prunus dulcis</name>
    <name type="common">Almond</name>
    <name type="synonym">Amygdalus dulcis</name>
    <dbReference type="NCBI Taxonomy" id="3755"/>
    <lineage>
        <taxon>Eukaryota</taxon>
        <taxon>Viridiplantae</taxon>
        <taxon>Streptophyta</taxon>
        <taxon>Embryophyta</taxon>
        <taxon>Tracheophyta</taxon>
        <taxon>Spermatophyta</taxon>
        <taxon>Magnoliopsida</taxon>
        <taxon>eudicotyledons</taxon>
        <taxon>Gunneridae</taxon>
        <taxon>Pentapetalae</taxon>
        <taxon>rosids</taxon>
        <taxon>fabids</taxon>
        <taxon>Rosales</taxon>
        <taxon>Rosaceae</taxon>
        <taxon>Amygdaloideae</taxon>
        <taxon>Amygdaleae</taxon>
        <taxon>Prunus</taxon>
    </lineage>
</organism>
<accession>A0A5H2Y952</accession>
<reference evidence="1" key="1">
    <citation type="journal article" date="2019" name="Science">
        <title>Mutation of a bHLH transcription factor allowed almond domestication.</title>
        <authorList>
            <person name="Sanchez-Perez R."/>
            <person name="Pavan S."/>
            <person name="Mazzeo R."/>
            <person name="Moldovan C."/>
            <person name="Aiese Cigliano R."/>
            <person name="Del Cueto J."/>
            <person name="Ricciardi F."/>
            <person name="Lotti C."/>
            <person name="Ricciardi L."/>
            <person name="Dicenta F."/>
            <person name="Lopez-Marques R.L."/>
            <person name="Lindberg Moller B."/>
        </authorList>
    </citation>
    <scope>NUCLEOTIDE SEQUENCE</scope>
</reference>
<sequence length="240" mass="26278">MGNLLRLLGKAPPDLSRVGTSEKSASEMGNTIRAWVEEGIRWMFWVAAEREWFVFVGTVSALTYSASAVDRATVFCLMEAQENMPEPSVKAYPEVLLISSSLPAQSLSQYPIRVAVFPFANSIPKSNFSNITENDSLSFIRVYSNSLRKPCSFTLLTCLSPLNSCFRISHAPFEVSSFTILGKIWSETAPWISPSARASFIKVSAVTDFSSSAALDPSSFPFSFVGSEASKPFSTKSHSP</sequence>
<gene>
    <name evidence="1" type="ORF">Prudu_742S000300</name>
</gene>
<dbReference type="EMBL" id="AP021079">
    <property type="protein sequence ID" value="BBN69090.1"/>
    <property type="molecule type" value="Genomic_DNA"/>
</dbReference>
<dbReference type="AlphaFoldDB" id="A0A5H2Y952"/>
<evidence type="ECO:0000313" key="1">
    <source>
        <dbReference type="EMBL" id="BBN69090.1"/>
    </source>
</evidence>
<name>A0A5H2Y952_PRUDU</name>
<protein>
    <submittedName>
        <fullName evidence="1">Reticulan like protein B13</fullName>
    </submittedName>
</protein>